<dbReference type="PANTHER" id="PTHR20982:SF3">
    <property type="entry name" value="MITOCHONDRIAL RIBOSOME RECYCLING FACTOR PSEUDO 1"/>
    <property type="match status" value="1"/>
</dbReference>
<evidence type="ECO:0000256" key="5">
    <source>
        <dbReference type="ARBA" id="ARBA00025050"/>
    </source>
</evidence>
<dbReference type="GO" id="GO:0006415">
    <property type="term" value="P:translational termination"/>
    <property type="evidence" value="ECO:0007669"/>
    <property type="project" value="UniProtKB-UniRule"/>
</dbReference>
<reference evidence="9 10" key="1">
    <citation type="submission" date="2015-11" db="EMBL/GenBank/DDBJ databases">
        <title>Evidence for parallel genomic evolution in an endosymbiosis of termite gut flagellates.</title>
        <authorList>
            <person name="Zheng H."/>
        </authorList>
    </citation>
    <scope>NUCLEOTIDE SEQUENCE [LARGE SCALE GENOMIC DNA]</scope>
    <source>
        <strain evidence="9 10">CET450</strain>
    </source>
</reference>
<organism evidence="9 10">
    <name type="scientific">Endomicrobium trichonymphae</name>
    <dbReference type="NCBI Taxonomy" id="1408204"/>
    <lineage>
        <taxon>Bacteria</taxon>
        <taxon>Pseudomonadati</taxon>
        <taxon>Elusimicrobiota</taxon>
        <taxon>Endomicrobiia</taxon>
        <taxon>Endomicrobiales</taxon>
        <taxon>Endomicrobiaceae</taxon>
        <taxon>Candidatus Endomicrobiellum</taxon>
    </lineage>
</organism>
<evidence type="ECO:0000313" key="9">
    <source>
        <dbReference type="EMBL" id="OEG71152.1"/>
    </source>
</evidence>
<comment type="subcellular location">
    <subcellularLocation>
        <location evidence="1 6">Cytoplasm</location>
    </subcellularLocation>
</comment>
<dbReference type="EMBL" id="LNVX01000228">
    <property type="protein sequence ID" value="OEG71152.1"/>
    <property type="molecule type" value="Genomic_DNA"/>
</dbReference>
<dbReference type="AlphaFoldDB" id="A0A1E5IKX8"/>
<proteinExistence type="inferred from homology"/>
<dbReference type="Gene3D" id="3.30.1360.40">
    <property type="match status" value="1"/>
</dbReference>
<sequence>MKAQGFFSTAEEAMKKTIDRLKCELSSIRTGSRASSAVIETIKVESYGSIMPVNQIASISVPDARTIEIRPWDVSQLSAIEKAIFKADIGMAPVNDGRLIRIFVPHLTQERRKEIVKSIGKMVEEFRVAVRNERRVLIENIKKLEKDKVITEDDKKKLEARAQKVTDAYIKKIDDSIAIKEKEVMQV</sequence>
<dbReference type="InterPro" id="IPR036191">
    <property type="entry name" value="RRF_sf"/>
</dbReference>
<dbReference type="CDD" id="cd00520">
    <property type="entry name" value="RRF"/>
    <property type="match status" value="1"/>
</dbReference>
<evidence type="ECO:0000256" key="1">
    <source>
        <dbReference type="ARBA" id="ARBA00004496"/>
    </source>
</evidence>
<evidence type="ECO:0000256" key="4">
    <source>
        <dbReference type="ARBA" id="ARBA00022917"/>
    </source>
</evidence>
<dbReference type="FunFam" id="3.30.1360.40:FF:000001">
    <property type="entry name" value="Ribosome-recycling factor"/>
    <property type="match status" value="1"/>
</dbReference>
<evidence type="ECO:0000259" key="8">
    <source>
        <dbReference type="Pfam" id="PF01765"/>
    </source>
</evidence>
<dbReference type="SUPFAM" id="SSF55194">
    <property type="entry name" value="Ribosome recycling factor, RRF"/>
    <property type="match status" value="1"/>
</dbReference>
<feature type="coiled-coil region" evidence="7">
    <location>
        <begin position="127"/>
        <end position="161"/>
    </location>
</feature>
<dbReference type="FunFam" id="1.10.132.20:FF:000001">
    <property type="entry name" value="Ribosome-recycling factor"/>
    <property type="match status" value="1"/>
</dbReference>
<dbReference type="GO" id="GO:0005737">
    <property type="term" value="C:cytoplasm"/>
    <property type="evidence" value="ECO:0007669"/>
    <property type="project" value="UniProtKB-SubCell"/>
</dbReference>
<dbReference type="Pfam" id="PF01765">
    <property type="entry name" value="RRF"/>
    <property type="match status" value="1"/>
</dbReference>
<evidence type="ECO:0000256" key="3">
    <source>
        <dbReference type="ARBA" id="ARBA00022490"/>
    </source>
</evidence>
<evidence type="ECO:0000313" key="10">
    <source>
        <dbReference type="Proteomes" id="UP000095237"/>
    </source>
</evidence>
<evidence type="ECO:0000256" key="2">
    <source>
        <dbReference type="ARBA" id="ARBA00005912"/>
    </source>
</evidence>
<accession>A0A1E5IKX8</accession>
<evidence type="ECO:0000256" key="6">
    <source>
        <dbReference type="HAMAP-Rule" id="MF_00040"/>
    </source>
</evidence>
<dbReference type="GO" id="GO:0043023">
    <property type="term" value="F:ribosomal large subunit binding"/>
    <property type="evidence" value="ECO:0007669"/>
    <property type="project" value="TreeGrafter"/>
</dbReference>
<comment type="function">
    <text evidence="5 6">Responsible for the release of ribosomes from messenger RNA at the termination of protein biosynthesis. May increase the efficiency of translation by recycling ribosomes from one round of translation to another.</text>
</comment>
<protein>
    <recommendedName>
        <fullName evidence="6">Ribosome-recycling factor</fullName>
        <shortName evidence="6">RRF</shortName>
    </recommendedName>
    <alternativeName>
        <fullName evidence="6">Ribosome-releasing factor</fullName>
    </alternativeName>
</protein>
<comment type="caution">
    <text evidence="9">The sequence shown here is derived from an EMBL/GenBank/DDBJ whole genome shotgun (WGS) entry which is preliminary data.</text>
</comment>
<keyword evidence="10" id="KW-1185">Reference proteome</keyword>
<name>A0A1E5IKX8_ENDTX</name>
<dbReference type="NCBIfam" id="TIGR00496">
    <property type="entry name" value="frr"/>
    <property type="match status" value="1"/>
</dbReference>
<evidence type="ECO:0000256" key="7">
    <source>
        <dbReference type="SAM" id="Coils"/>
    </source>
</evidence>
<dbReference type="InterPro" id="IPR002661">
    <property type="entry name" value="Ribosome_recyc_fac"/>
</dbReference>
<dbReference type="InterPro" id="IPR023584">
    <property type="entry name" value="Ribosome_recyc_fac_dom"/>
</dbReference>
<dbReference type="Proteomes" id="UP000095237">
    <property type="component" value="Unassembled WGS sequence"/>
</dbReference>
<dbReference type="Gene3D" id="1.10.132.20">
    <property type="entry name" value="Ribosome-recycling factor"/>
    <property type="match status" value="1"/>
</dbReference>
<dbReference type="HAMAP" id="MF_00040">
    <property type="entry name" value="RRF"/>
    <property type="match status" value="1"/>
</dbReference>
<gene>
    <name evidence="6" type="primary">frr</name>
    <name evidence="9" type="ORF">ATZ36_15955</name>
</gene>
<comment type="similarity">
    <text evidence="2 6">Belongs to the RRF family.</text>
</comment>
<keyword evidence="4 6" id="KW-0648">Protein biosynthesis</keyword>
<keyword evidence="3 6" id="KW-0963">Cytoplasm</keyword>
<keyword evidence="7" id="KW-0175">Coiled coil</keyword>
<feature type="domain" description="Ribosome recycling factor" evidence="8">
    <location>
        <begin position="21"/>
        <end position="185"/>
    </location>
</feature>
<dbReference type="PANTHER" id="PTHR20982">
    <property type="entry name" value="RIBOSOME RECYCLING FACTOR"/>
    <property type="match status" value="1"/>
</dbReference>